<name>A0A1D9PEF4_9FLAO</name>
<dbReference type="AlphaFoldDB" id="A0A1D9PEF4"/>
<dbReference type="OrthoDB" id="1330101at2"/>
<protein>
    <recommendedName>
        <fullName evidence="3">DUF4595 domain-containing protein</fullName>
    </recommendedName>
</protein>
<evidence type="ECO:0008006" key="3">
    <source>
        <dbReference type="Google" id="ProtNLM"/>
    </source>
</evidence>
<proteinExistence type="predicted"/>
<dbReference type="STRING" id="1306519.BIW12_10660"/>
<dbReference type="KEGG" id="fcm:BIW12_10660"/>
<accession>A0A1D9PEF4</accession>
<sequence>MRKLNRIFVFISIVAVLFSSCSNEKEIKGKNFVKIIESTENGVSENSVFTYNQNQLLSADNSKERIDYTYTDGLITKIVKYNKQTQLSVTLQYTYLDDKLVKITSSDHYVIYYTHENSETVLYEKFKIDTQNQEQMVHHGTLFFKNKNLIKVERTFDNVDEGVLSTSKTTYEYDTYNNPYCAILGYNQLLDNAALVSKNNVVLTVVETKVVNGEETIASANLYPTTYKYDADNYPTEQVSESSVGNSNYSKIQYLY</sequence>
<dbReference type="EMBL" id="CP017774">
    <property type="protein sequence ID" value="APA00970.1"/>
    <property type="molecule type" value="Genomic_DNA"/>
</dbReference>
<evidence type="ECO:0000313" key="1">
    <source>
        <dbReference type="EMBL" id="APA00970.1"/>
    </source>
</evidence>
<keyword evidence="2" id="KW-1185">Reference proteome</keyword>
<dbReference type="Proteomes" id="UP000178198">
    <property type="component" value="Chromosome"/>
</dbReference>
<gene>
    <name evidence="1" type="ORF">BIW12_10660</name>
</gene>
<dbReference type="PROSITE" id="PS51257">
    <property type="entry name" value="PROKAR_LIPOPROTEIN"/>
    <property type="match status" value="1"/>
</dbReference>
<dbReference type="RefSeq" id="WP_071186331.1">
    <property type="nucleotide sequence ID" value="NZ_CP017774.1"/>
</dbReference>
<reference evidence="1 2" key="1">
    <citation type="submission" date="2016-10" db="EMBL/GenBank/DDBJ databases">
        <title>Complete Genome Sequence of Flavobacterium sp. PK15.</title>
        <authorList>
            <person name="Ekwe A."/>
            <person name="Kim S.B."/>
        </authorList>
    </citation>
    <scope>NUCLEOTIDE SEQUENCE [LARGE SCALE GENOMIC DNA]</scope>
    <source>
        <strain evidence="1 2">PK15</strain>
    </source>
</reference>
<evidence type="ECO:0000313" key="2">
    <source>
        <dbReference type="Proteomes" id="UP000178198"/>
    </source>
</evidence>
<organism evidence="1 2">
    <name type="scientific">Flavobacterium commune</name>
    <dbReference type="NCBI Taxonomy" id="1306519"/>
    <lineage>
        <taxon>Bacteria</taxon>
        <taxon>Pseudomonadati</taxon>
        <taxon>Bacteroidota</taxon>
        <taxon>Flavobacteriia</taxon>
        <taxon>Flavobacteriales</taxon>
        <taxon>Flavobacteriaceae</taxon>
        <taxon>Flavobacterium</taxon>
    </lineage>
</organism>